<keyword evidence="4" id="KW-1185">Reference proteome</keyword>
<name>A0A4V3JD67_9LEPT</name>
<dbReference type="InterPro" id="IPR003586">
    <property type="entry name" value="Hint_dom_C"/>
</dbReference>
<dbReference type="SUPFAM" id="SSF51294">
    <property type="entry name" value="Hedgehog/intein (Hint) domain"/>
    <property type="match status" value="1"/>
</dbReference>
<dbReference type="AlphaFoldDB" id="A0A4V3JD67"/>
<dbReference type="Gene3D" id="2.170.16.10">
    <property type="entry name" value="Hedgehog/Intein (Hint) domain"/>
    <property type="match status" value="1"/>
</dbReference>
<dbReference type="InterPro" id="IPR006141">
    <property type="entry name" value="Intein_N"/>
</dbReference>
<protein>
    <submittedName>
        <fullName evidence="3">TIGR04388 family protein</fullName>
    </submittedName>
</protein>
<evidence type="ECO:0000313" key="4">
    <source>
        <dbReference type="Proteomes" id="UP000298458"/>
    </source>
</evidence>
<feature type="domain" description="Hint" evidence="2">
    <location>
        <begin position="512"/>
        <end position="559"/>
    </location>
</feature>
<dbReference type="EMBL" id="RQET01000009">
    <property type="protein sequence ID" value="TGK08789.1"/>
    <property type="molecule type" value="Genomic_DNA"/>
</dbReference>
<gene>
    <name evidence="3" type="ORF">EHO60_12115</name>
</gene>
<dbReference type="CDD" id="cd00081">
    <property type="entry name" value="Hint"/>
    <property type="match status" value="1"/>
</dbReference>
<evidence type="ECO:0000313" key="3">
    <source>
        <dbReference type="EMBL" id="TGK08789.1"/>
    </source>
</evidence>
<dbReference type="GO" id="GO:0016539">
    <property type="term" value="P:intein-mediated protein splicing"/>
    <property type="evidence" value="ECO:0007669"/>
    <property type="project" value="InterPro"/>
</dbReference>
<dbReference type="NCBIfam" id="TIGR04388">
    <property type="entry name" value="Lepto_longest"/>
    <property type="match status" value="1"/>
</dbReference>
<accession>A0A4V3JD67</accession>
<feature type="region of interest" description="Disordered" evidence="1">
    <location>
        <begin position="145"/>
        <end position="165"/>
    </location>
</feature>
<dbReference type="Proteomes" id="UP000298458">
    <property type="component" value="Unassembled WGS sequence"/>
</dbReference>
<organism evidence="3 4">
    <name type="scientific">Leptospira fletcheri</name>
    <dbReference type="NCBI Taxonomy" id="2484981"/>
    <lineage>
        <taxon>Bacteria</taxon>
        <taxon>Pseudomonadati</taxon>
        <taxon>Spirochaetota</taxon>
        <taxon>Spirochaetia</taxon>
        <taxon>Leptospirales</taxon>
        <taxon>Leptospiraceae</taxon>
        <taxon>Leptospira</taxon>
    </lineage>
</organism>
<dbReference type="OrthoDB" id="309913at2"/>
<dbReference type="InterPro" id="IPR036844">
    <property type="entry name" value="Hint_dom_sf"/>
</dbReference>
<dbReference type="InterPro" id="IPR030885">
    <property type="entry name" value="Lepto_longest"/>
</dbReference>
<dbReference type="SMART" id="SM00305">
    <property type="entry name" value="HintC"/>
    <property type="match status" value="1"/>
</dbReference>
<comment type="caution">
    <text evidence="3">The sequence shown here is derived from an EMBL/GenBank/DDBJ whole genome shotgun (WGS) entry which is preliminary data.</text>
</comment>
<sequence length="634" mass="70082">MEIIGFTILLILITLWVELIEKILTYKTAKDRTVVKLLGGEEDLVIDDEHNNLTEGESLTRGYEDKGIIIEKKVRDAAKQLLGEFGGKSFQMPAGSFVGIDINTKTGNYTVNGGYDFNPGGENHVGMTVSASRDGSANAGAFYNYSKQDPQPEPGSKPVLGADGKPVPPPKSFMGKMGAVGAALTMSNDGTFDLAGQWKGVNVASMSYDTNTHKLGQVHGSGTFFSDFASSVAQENASNNIEKQQKQMDEPTGKLLVKMGMMSEEERLSVLETQGPGKLNEMFDTYKKNMADSGNIEQWKNQVQAAGDAIGMRVQFDEGKSAKTALESAWNRFKGDVFGSFGIANDGSKSYSAGKDEEPSVLRTKTCFDSEIEVKTPRGYQKIVTLNKHDQVYTVNEETGEIEIQKITETFVHEVHSVHNVYYDTDEKVTTTWNHPFGVIEAGERSGNSGVSGTIWVKAEDLHGGDRSITRRSIRTAETKRRLARTPVLAASLHGIQSERFEKTSDWSHEREGTLGIRRVEEENRKERVYNIELSGNHNYFIYVGEDLALVHNYAKEQTEQVSAALARTETLLKASNGDQELVNNLEGLKNLGKEFNKNALEATQETNRLQSKSFLERQKQEMSVKKCTVIVFG</sequence>
<evidence type="ECO:0000259" key="2">
    <source>
        <dbReference type="SMART" id="SM00305"/>
    </source>
</evidence>
<dbReference type="PROSITE" id="PS50817">
    <property type="entry name" value="INTEIN_N_TER"/>
    <property type="match status" value="1"/>
</dbReference>
<dbReference type="RefSeq" id="WP_135768474.1">
    <property type="nucleotide sequence ID" value="NZ_RQET01000009.1"/>
</dbReference>
<proteinExistence type="predicted"/>
<evidence type="ECO:0000256" key="1">
    <source>
        <dbReference type="SAM" id="MobiDB-lite"/>
    </source>
</evidence>
<reference evidence="3" key="1">
    <citation type="journal article" date="2019" name="PLoS Negl. Trop. Dis.">
        <title>Revisiting the worldwide diversity of Leptospira species in the environment.</title>
        <authorList>
            <person name="Vincent A.T."/>
            <person name="Schiettekatte O."/>
            <person name="Bourhy P."/>
            <person name="Veyrier F.J."/>
            <person name="Picardeau M."/>
        </authorList>
    </citation>
    <scope>NUCLEOTIDE SEQUENCE [LARGE SCALE GENOMIC DNA]</scope>
    <source>
        <strain evidence="3">SSW15</strain>
    </source>
</reference>